<keyword evidence="3" id="KW-1185">Reference proteome</keyword>
<dbReference type="InterPro" id="IPR055481">
    <property type="entry name" value="DUF7053"/>
</dbReference>
<gene>
    <name evidence="2" type="ORF">HYPSUDRAFT_32554</name>
</gene>
<dbReference type="Proteomes" id="UP000054270">
    <property type="component" value="Unassembled WGS sequence"/>
</dbReference>
<dbReference type="Pfam" id="PF23155">
    <property type="entry name" value="DUF7053"/>
    <property type="match status" value="1"/>
</dbReference>
<feature type="domain" description="DUF7053" evidence="1">
    <location>
        <begin position="19"/>
        <end position="150"/>
    </location>
</feature>
<organism evidence="2 3">
    <name type="scientific">Hypholoma sublateritium (strain FD-334 SS-4)</name>
    <dbReference type="NCBI Taxonomy" id="945553"/>
    <lineage>
        <taxon>Eukaryota</taxon>
        <taxon>Fungi</taxon>
        <taxon>Dikarya</taxon>
        <taxon>Basidiomycota</taxon>
        <taxon>Agaricomycotina</taxon>
        <taxon>Agaricomycetes</taxon>
        <taxon>Agaricomycetidae</taxon>
        <taxon>Agaricales</taxon>
        <taxon>Agaricineae</taxon>
        <taxon>Strophariaceae</taxon>
        <taxon>Hypholoma</taxon>
    </lineage>
</organism>
<dbReference type="AlphaFoldDB" id="A0A0D2PEK8"/>
<protein>
    <recommendedName>
        <fullName evidence="1">DUF7053 domain-containing protein</fullName>
    </recommendedName>
</protein>
<proteinExistence type="predicted"/>
<evidence type="ECO:0000259" key="1">
    <source>
        <dbReference type="Pfam" id="PF23155"/>
    </source>
</evidence>
<dbReference type="EMBL" id="KN817519">
    <property type="protein sequence ID" value="KJA29179.1"/>
    <property type="molecule type" value="Genomic_DNA"/>
</dbReference>
<dbReference type="STRING" id="945553.A0A0D2PEK8"/>
<evidence type="ECO:0000313" key="3">
    <source>
        <dbReference type="Proteomes" id="UP000054270"/>
    </source>
</evidence>
<name>A0A0D2PEK8_HYPSF</name>
<evidence type="ECO:0000313" key="2">
    <source>
        <dbReference type="EMBL" id="KJA29179.1"/>
    </source>
</evidence>
<sequence length="158" mass="17486">MWPFFLTREVTITKRLATSKEEVLAVLRPDTVLRTNPILTSVVPDVADDAAGPAGEARWYTIVEKVPLVGRLDTSTSFRCQWTDVADGVDMEVFAGAGTRLTTRLRVTPVDGGEVEYSDHVTFQGLFLLMPFIVSRAERSHGILRDIVAEKSMKSSDT</sequence>
<reference evidence="3" key="1">
    <citation type="submission" date="2014-04" db="EMBL/GenBank/DDBJ databases">
        <title>Evolutionary Origins and Diversification of the Mycorrhizal Mutualists.</title>
        <authorList>
            <consortium name="DOE Joint Genome Institute"/>
            <consortium name="Mycorrhizal Genomics Consortium"/>
            <person name="Kohler A."/>
            <person name="Kuo A."/>
            <person name="Nagy L.G."/>
            <person name="Floudas D."/>
            <person name="Copeland A."/>
            <person name="Barry K.W."/>
            <person name="Cichocki N."/>
            <person name="Veneault-Fourrey C."/>
            <person name="LaButti K."/>
            <person name="Lindquist E.A."/>
            <person name="Lipzen A."/>
            <person name="Lundell T."/>
            <person name="Morin E."/>
            <person name="Murat C."/>
            <person name="Riley R."/>
            <person name="Ohm R."/>
            <person name="Sun H."/>
            <person name="Tunlid A."/>
            <person name="Henrissat B."/>
            <person name="Grigoriev I.V."/>
            <person name="Hibbett D.S."/>
            <person name="Martin F."/>
        </authorList>
    </citation>
    <scope>NUCLEOTIDE SEQUENCE [LARGE SCALE GENOMIC DNA]</scope>
    <source>
        <strain evidence="3">FD-334 SS-4</strain>
    </source>
</reference>
<dbReference type="OrthoDB" id="61390at2759"/>
<accession>A0A0D2PEK8</accession>